<dbReference type="EMBL" id="LR796299">
    <property type="protein sequence ID" value="CAB4135292.1"/>
    <property type="molecule type" value="Genomic_DNA"/>
</dbReference>
<accession>A0A6J5NAY2</accession>
<evidence type="ECO:0000313" key="2">
    <source>
        <dbReference type="EMBL" id="CAB4154611.1"/>
    </source>
</evidence>
<gene>
    <name evidence="1" type="ORF">UFOVP284_4</name>
    <name evidence="2" type="ORF">UFOVP646_18</name>
</gene>
<sequence length="66" mass="7562">MTQVFGNTFFLYFKKCVLLTYECSNEIMIKEMLNLMIKSSNANALDAMIDCFALCEGLRQVKHCIA</sequence>
<dbReference type="EMBL" id="LR796616">
    <property type="protein sequence ID" value="CAB4154611.1"/>
    <property type="molecule type" value="Genomic_DNA"/>
</dbReference>
<reference evidence="2" key="1">
    <citation type="submission" date="2020-04" db="EMBL/GenBank/DDBJ databases">
        <authorList>
            <person name="Chiriac C."/>
            <person name="Salcher M."/>
            <person name="Ghai R."/>
            <person name="Kavagutti S V."/>
        </authorList>
    </citation>
    <scope>NUCLEOTIDE SEQUENCE</scope>
</reference>
<name>A0A6J5NAY2_9CAUD</name>
<evidence type="ECO:0000313" key="1">
    <source>
        <dbReference type="EMBL" id="CAB4135292.1"/>
    </source>
</evidence>
<protein>
    <submittedName>
        <fullName evidence="2">Uncharacterized protein</fullName>
    </submittedName>
</protein>
<proteinExistence type="predicted"/>
<organism evidence="2">
    <name type="scientific">uncultured Caudovirales phage</name>
    <dbReference type="NCBI Taxonomy" id="2100421"/>
    <lineage>
        <taxon>Viruses</taxon>
        <taxon>Duplodnaviria</taxon>
        <taxon>Heunggongvirae</taxon>
        <taxon>Uroviricota</taxon>
        <taxon>Caudoviricetes</taxon>
        <taxon>Peduoviridae</taxon>
        <taxon>Maltschvirus</taxon>
        <taxon>Maltschvirus maltsch</taxon>
    </lineage>
</organism>